<accession>A0A2W4Y8G4</accession>
<proteinExistence type="predicted"/>
<dbReference type="AlphaFoldDB" id="A0A2W4Y8G4"/>
<dbReference type="InterPro" id="IPR014919">
    <property type="entry name" value="XisH"/>
</dbReference>
<protein>
    <submittedName>
        <fullName evidence="1">Fatty-acid synthase</fullName>
    </submittedName>
</protein>
<reference evidence="1 2" key="2">
    <citation type="submission" date="2018-06" db="EMBL/GenBank/DDBJ databases">
        <title>Metagenomic assembly of (sub)arctic Cyanobacteria and their associated microbiome from non-axenic cultures.</title>
        <authorList>
            <person name="Baurain D."/>
        </authorList>
    </citation>
    <scope>NUCLEOTIDE SEQUENCE [LARGE SCALE GENOMIC DNA]</scope>
    <source>
        <strain evidence="1">ULC066bin1</strain>
    </source>
</reference>
<dbReference type="Gene3D" id="3.40.1350.10">
    <property type="match status" value="1"/>
</dbReference>
<dbReference type="GO" id="GO:0003676">
    <property type="term" value="F:nucleic acid binding"/>
    <property type="evidence" value="ECO:0007669"/>
    <property type="project" value="InterPro"/>
</dbReference>
<dbReference type="EMBL" id="QBML01000005">
    <property type="protein sequence ID" value="PZO43275.1"/>
    <property type="molecule type" value="Genomic_DNA"/>
</dbReference>
<evidence type="ECO:0000313" key="2">
    <source>
        <dbReference type="Proteomes" id="UP000249467"/>
    </source>
</evidence>
<gene>
    <name evidence="1" type="ORF">DCF19_04800</name>
</gene>
<dbReference type="SUPFAM" id="SSF52980">
    <property type="entry name" value="Restriction endonuclease-like"/>
    <property type="match status" value="1"/>
</dbReference>
<dbReference type="CDD" id="cd22366">
    <property type="entry name" value="XisH-like"/>
    <property type="match status" value="1"/>
</dbReference>
<dbReference type="InterPro" id="IPR011335">
    <property type="entry name" value="Restrct_endonuc-II-like"/>
</dbReference>
<sequence length="138" mass="15844">MPAKDMFHDSAKTALVKDGWTITHDPLSLRMGKKDFFVDLGAEKLLAAEKDNQKIAVEIKSFVSQSEIRDLENALGQYILYHNILSVLEPDRVLYLAVRESVFVDLFEEAIGKLLLDRQVLKLLTFDPELEVLKRWIN</sequence>
<comment type="caution">
    <text evidence="1">The sequence shown here is derived from an EMBL/GenBank/DDBJ whole genome shotgun (WGS) entry which is preliminary data.</text>
</comment>
<dbReference type="Pfam" id="PF08814">
    <property type="entry name" value="XisH"/>
    <property type="match status" value="1"/>
</dbReference>
<dbReference type="InterPro" id="IPR011856">
    <property type="entry name" value="tRNA_endonuc-like_dom_sf"/>
</dbReference>
<organism evidence="1 2">
    <name type="scientific">Pseudanabaena frigida</name>
    <dbReference type="NCBI Taxonomy" id="945775"/>
    <lineage>
        <taxon>Bacteria</taxon>
        <taxon>Bacillati</taxon>
        <taxon>Cyanobacteriota</taxon>
        <taxon>Cyanophyceae</taxon>
        <taxon>Pseudanabaenales</taxon>
        <taxon>Pseudanabaenaceae</taxon>
        <taxon>Pseudanabaena</taxon>
    </lineage>
</organism>
<name>A0A2W4Y8G4_9CYAN</name>
<dbReference type="Proteomes" id="UP000249467">
    <property type="component" value="Unassembled WGS sequence"/>
</dbReference>
<evidence type="ECO:0000313" key="1">
    <source>
        <dbReference type="EMBL" id="PZO43275.1"/>
    </source>
</evidence>
<reference evidence="1 2" key="1">
    <citation type="submission" date="2018-04" db="EMBL/GenBank/DDBJ databases">
        <authorList>
            <person name="Go L.Y."/>
            <person name="Mitchell J.A."/>
        </authorList>
    </citation>
    <scope>NUCLEOTIDE SEQUENCE [LARGE SCALE GENOMIC DNA]</scope>
    <source>
        <strain evidence="1">ULC066bin1</strain>
    </source>
</reference>